<evidence type="ECO:0000313" key="6">
    <source>
        <dbReference type="EMBL" id="TQB73273.1"/>
    </source>
</evidence>
<dbReference type="PANTHER" id="PTHR45348:SF2">
    <property type="entry name" value="ZINC-TYPE ALCOHOL DEHYDROGENASE-LIKE PROTEIN C2E1P3.01"/>
    <property type="match status" value="1"/>
</dbReference>
<dbReference type="InterPro" id="IPR036291">
    <property type="entry name" value="NAD(P)-bd_dom_sf"/>
</dbReference>
<dbReference type="SMART" id="SM00829">
    <property type="entry name" value="PKS_ER"/>
    <property type="match status" value="1"/>
</dbReference>
<dbReference type="CDD" id="cd08249">
    <property type="entry name" value="enoyl_reductase_like"/>
    <property type="match status" value="1"/>
</dbReference>
<dbReference type="PANTHER" id="PTHR45348">
    <property type="entry name" value="HYPOTHETICAL OXIDOREDUCTASE (EUROFUNG)"/>
    <property type="match status" value="1"/>
</dbReference>
<dbReference type="Gene3D" id="3.90.180.10">
    <property type="entry name" value="Medium-chain alcohol dehydrogenases, catalytic domain"/>
    <property type="match status" value="1"/>
</dbReference>
<proteinExistence type="inferred from homology"/>
<dbReference type="SMR" id="A0A507QZA9"/>
<comment type="similarity">
    <text evidence="1">Belongs to the zinc-containing alcohol dehydrogenase family.</text>
</comment>
<evidence type="ECO:0000256" key="2">
    <source>
        <dbReference type="ARBA" id="ARBA00023002"/>
    </source>
</evidence>
<name>A0A507QZA9_MONPU</name>
<dbReference type="EMBL" id="VIFY01000048">
    <property type="protein sequence ID" value="TQB73273.1"/>
    <property type="molecule type" value="Genomic_DNA"/>
</dbReference>
<dbReference type="Pfam" id="PF08240">
    <property type="entry name" value="ADH_N"/>
    <property type="match status" value="1"/>
</dbReference>
<dbReference type="InterPro" id="IPR013154">
    <property type="entry name" value="ADH-like_N"/>
</dbReference>
<dbReference type="GO" id="GO:0016651">
    <property type="term" value="F:oxidoreductase activity, acting on NAD(P)H"/>
    <property type="evidence" value="ECO:0007669"/>
    <property type="project" value="InterPro"/>
</dbReference>
<dbReference type="SUPFAM" id="SSF50129">
    <property type="entry name" value="GroES-like"/>
    <property type="match status" value="1"/>
</dbReference>
<organism evidence="6 7">
    <name type="scientific">Monascus purpureus</name>
    <name type="common">Red mold</name>
    <name type="synonym">Monascus anka</name>
    <dbReference type="NCBI Taxonomy" id="5098"/>
    <lineage>
        <taxon>Eukaryota</taxon>
        <taxon>Fungi</taxon>
        <taxon>Dikarya</taxon>
        <taxon>Ascomycota</taxon>
        <taxon>Pezizomycotina</taxon>
        <taxon>Eurotiomycetes</taxon>
        <taxon>Eurotiomycetidae</taxon>
        <taxon>Eurotiales</taxon>
        <taxon>Aspergillaceae</taxon>
        <taxon>Monascus</taxon>
    </lineage>
</organism>
<sequence>MPTNRAAWQPAKKAPLLEVKAAPYPPPKANRIVVKNGAVAVNPIDWLIQSKGDIMFTWLKYPFVLGSDVAGEVVEVGKNVTRFQVGDRVLGFARGTDEKVNDSSEGAFQEYTVLVPDLTAHIPSSLSFESAAVIPLGLATAGAGLFQQDQLGLQLPTSPARPPTGQTVLIWGGSTSVGSNAIQLAVAAGYEVFTTASRKNFEYAAKLGAAKVFDYRSGSVTQDIIRAFKGRTSAGALAIGQGGAEACMEVLDHVQGRKFIALASYPVPQEEPKRLVMLRTIIFFVSWIISFKFKGLLKGIKSNFIFATSVNHNGIGKALFVDFLPDALRAGEFVPAPDAQVAGKGLESIQTAFEQQKQGVSAKKIVVSL</sequence>
<reference evidence="6 7" key="3">
    <citation type="submission" date="2019-06" db="EMBL/GenBank/DDBJ databases">
        <title>Wine fermentation using esterase from Monascus purpureus.</title>
        <authorList>
            <person name="Geng C."/>
            <person name="Zhang Y."/>
        </authorList>
    </citation>
    <scope>NUCLEOTIDE SEQUENCE [LARGE SCALE GENOMIC DNA]</scope>
    <source>
        <strain evidence="6">HQ1</strain>
    </source>
</reference>
<evidence type="ECO:0000259" key="3">
    <source>
        <dbReference type="SMART" id="SM00829"/>
    </source>
</evidence>
<dbReference type="SUPFAM" id="SSF51735">
    <property type="entry name" value="NAD(P)-binding Rossmann-fold domains"/>
    <property type="match status" value="1"/>
</dbReference>
<evidence type="ECO:0000313" key="5">
    <source>
        <dbReference type="EMBL" id="QGA67230.1"/>
    </source>
</evidence>
<evidence type="ECO:0000313" key="4">
    <source>
        <dbReference type="EMBL" id="QGA67213.1"/>
    </source>
</evidence>
<dbReference type="OrthoDB" id="48317at2759"/>
<reference evidence="4" key="2">
    <citation type="submission" date="2019-04" db="EMBL/GenBank/DDBJ databases">
        <authorList>
            <person name="Wang Y."/>
            <person name="Guo X."/>
            <person name="Ma X."/>
            <person name="Chen M."/>
        </authorList>
    </citation>
    <scope>NUCLEOTIDE SEQUENCE</scope>
    <source>
        <strain evidence="4">CGMCC 3.4811</strain>
    </source>
</reference>
<evidence type="ECO:0000313" key="7">
    <source>
        <dbReference type="Proteomes" id="UP000319663"/>
    </source>
</evidence>
<dbReference type="AlphaFoldDB" id="A0A507QZA9"/>
<protein>
    <submittedName>
        <fullName evidence="4">Enoyl reductase</fullName>
    </submittedName>
</protein>
<keyword evidence="2" id="KW-0560">Oxidoreductase</keyword>
<dbReference type="EMBL" id="MK764694">
    <property type="protein sequence ID" value="QGA67230.1"/>
    <property type="molecule type" value="Genomic_DNA"/>
</dbReference>
<dbReference type="Proteomes" id="UP000319663">
    <property type="component" value="Unassembled WGS sequence"/>
</dbReference>
<evidence type="ECO:0000256" key="1">
    <source>
        <dbReference type="ARBA" id="ARBA00008072"/>
    </source>
</evidence>
<dbReference type="EMBL" id="MK764693">
    <property type="protein sequence ID" value="QGA67213.1"/>
    <property type="molecule type" value="Genomic_DNA"/>
</dbReference>
<dbReference type="Pfam" id="PF00107">
    <property type="entry name" value="ADH_zinc_N"/>
    <property type="match status" value="1"/>
</dbReference>
<accession>A0A507QZA9</accession>
<dbReference type="STRING" id="5098.A0A507QZA9"/>
<dbReference type="Gene3D" id="3.40.50.720">
    <property type="entry name" value="NAD(P)-binding Rossmann-like Domain"/>
    <property type="match status" value="1"/>
</dbReference>
<dbReference type="InterPro" id="IPR011032">
    <property type="entry name" value="GroES-like_sf"/>
</dbReference>
<dbReference type="InterPro" id="IPR013149">
    <property type="entry name" value="ADH-like_C"/>
</dbReference>
<feature type="domain" description="Enoyl reductase (ER)" evidence="3">
    <location>
        <begin position="13"/>
        <end position="367"/>
    </location>
</feature>
<dbReference type="InterPro" id="IPR047122">
    <property type="entry name" value="Trans-enoyl_RdTase-like"/>
</dbReference>
<dbReference type="InterPro" id="IPR020843">
    <property type="entry name" value="ER"/>
</dbReference>
<keyword evidence="7" id="KW-1185">Reference proteome</keyword>
<gene>
    <name evidence="4" type="primary">MPsGeH</name>
    <name evidence="6" type="ORF">MPDQ_006018</name>
</gene>
<reference evidence="5" key="1">
    <citation type="submission" date="2019-04" db="EMBL/GenBank/DDBJ databases">
        <authorList>
            <person name="Guo X."/>
            <person name="Ma X."/>
            <person name="Chen M."/>
            <person name="Wang Y."/>
        </authorList>
    </citation>
    <scope>NUCLEOTIDE SEQUENCE</scope>
    <source>
        <strain evidence="5">CGMCC 3.19586</strain>
    </source>
</reference>